<dbReference type="InterPro" id="IPR005534">
    <property type="entry name" value="Curli_assmbl/transp-comp_CsgG"/>
</dbReference>
<dbReference type="STRING" id="926561.GCA_000379025_00874"/>
<keyword evidence="1" id="KW-0732">Signal</keyword>
<dbReference type="EMBL" id="SOEG01000001">
    <property type="protein sequence ID" value="TDX59285.1"/>
    <property type="molecule type" value="Genomic_DNA"/>
</dbReference>
<feature type="signal peptide" evidence="1">
    <location>
        <begin position="1"/>
        <end position="23"/>
    </location>
</feature>
<comment type="caution">
    <text evidence="2">The sequence shown here is derived from an EMBL/GenBank/DDBJ whole genome shotgun (WGS) entry which is preliminary data.</text>
</comment>
<dbReference type="Gene3D" id="3.40.50.10610">
    <property type="entry name" value="ABC-type transport auxiliary lipoprotein component"/>
    <property type="match status" value="1"/>
</dbReference>
<evidence type="ECO:0000256" key="1">
    <source>
        <dbReference type="SAM" id="SignalP"/>
    </source>
</evidence>
<gene>
    <name evidence="2" type="ORF">C7959_101172</name>
</gene>
<accession>A0A4R8HGF3</accession>
<protein>
    <submittedName>
        <fullName evidence="2">Curli biogenesis system outer membrane secretion channel CsgG</fullName>
    </submittedName>
</protein>
<sequence length="289" mass="31110">MKKSYILLALILLVIVYSSPISAKQNLVAVMPFNNGDLGWNGLDKEHILKGITQMITDKLVEVDGIKVVERTRLNKLIKEQKLGQSGLIDSVTAAELGRILGVDALILGTLTQMEIKEKASISFGPFKSSGVAAKVLLSGRLVDASSGEIKSSFQGIGEGSDRSIQISNLKGVSFGTEAFKKSALGKSIEQATDNLINNITEGLKSKSIEGKVVKVLSNKVIIKVENSEDFSLGQRGQLLRLIEVEELEEAVTMPMGEVRVISLSKGAVIAEIIEADSQVTKGDIIKFE</sequence>
<dbReference type="Proteomes" id="UP000295832">
    <property type="component" value="Unassembled WGS sequence"/>
</dbReference>
<dbReference type="RefSeq" id="WP_166667850.1">
    <property type="nucleotide sequence ID" value="NZ_SOEG01000001.1"/>
</dbReference>
<dbReference type="AlphaFoldDB" id="A0A4R8HGF3"/>
<dbReference type="Pfam" id="PF03783">
    <property type="entry name" value="CsgG"/>
    <property type="match status" value="1"/>
</dbReference>
<evidence type="ECO:0000313" key="3">
    <source>
        <dbReference type="Proteomes" id="UP000295832"/>
    </source>
</evidence>
<evidence type="ECO:0000313" key="2">
    <source>
        <dbReference type="EMBL" id="TDX59285.1"/>
    </source>
</evidence>
<feature type="chain" id="PRO_5020792234" evidence="1">
    <location>
        <begin position="24"/>
        <end position="289"/>
    </location>
</feature>
<proteinExistence type="predicted"/>
<name>A0A4R8HGF3_9FIRM</name>
<dbReference type="GO" id="GO:0030288">
    <property type="term" value="C:outer membrane-bounded periplasmic space"/>
    <property type="evidence" value="ECO:0007669"/>
    <property type="project" value="InterPro"/>
</dbReference>
<reference evidence="2 3" key="1">
    <citation type="submission" date="2019-03" db="EMBL/GenBank/DDBJ databases">
        <title>Subsurface microbial communities from deep shales in Ohio and West Virginia, USA.</title>
        <authorList>
            <person name="Wrighton K."/>
        </authorList>
    </citation>
    <scope>NUCLEOTIDE SEQUENCE [LARGE SCALE GENOMIC DNA]</scope>
    <source>
        <strain evidence="2 3">MSL 6dP</strain>
    </source>
</reference>
<organism evidence="2 3">
    <name type="scientific">Orenia marismortui</name>
    <dbReference type="NCBI Taxonomy" id="46469"/>
    <lineage>
        <taxon>Bacteria</taxon>
        <taxon>Bacillati</taxon>
        <taxon>Bacillota</taxon>
        <taxon>Clostridia</taxon>
        <taxon>Halanaerobiales</taxon>
        <taxon>Halobacteroidaceae</taxon>
        <taxon>Orenia</taxon>
    </lineage>
</organism>
<keyword evidence="3" id="KW-1185">Reference proteome</keyword>